<feature type="signal peptide" evidence="1">
    <location>
        <begin position="1"/>
        <end position="32"/>
    </location>
</feature>
<comment type="caution">
    <text evidence="3">The sequence shown here is derived from an EMBL/GenBank/DDBJ whole genome shotgun (WGS) entry which is preliminary data.</text>
</comment>
<sequence>MKTAVQRSVAVVAAGAAVLLTGACSFNFSVGAASVDSETVAQVVEAQLAAELGEQSGDVTCPEDLPAEVGAEIRCELDTASGVYGVTVVATSVEGNEVNFDILVDEAPMG</sequence>
<accession>A0A147KGW2</accession>
<evidence type="ECO:0000313" key="3">
    <source>
        <dbReference type="EMBL" id="KUP96518.1"/>
    </source>
</evidence>
<dbReference type="OrthoDB" id="3568721at2"/>
<name>A0A147KGW2_THECS</name>
<protein>
    <recommendedName>
        <fullName evidence="2">DUF4333 domain-containing protein</fullName>
    </recommendedName>
</protein>
<reference evidence="4" key="1">
    <citation type="journal article" date="2017" name="Acta Aliment.">
        <title>Plant polysaccharide degrading enzyme system of Thermpbifida cellulosilytica TB100 revealed by de novo genome project data.</title>
        <authorList>
            <person name="Toth A."/>
            <person name="Baka E."/>
            <person name="Luzics S."/>
            <person name="Bata-Vidacs I."/>
            <person name="Nagy I."/>
            <person name="Balint B."/>
            <person name="Herceg R."/>
            <person name="Olasz F."/>
            <person name="Wilk T."/>
            <person name="Nagy T."/>
            <person name="Kriszt B."/>
            <person name="Nagy I."/>
            <person name="Kukolya J."/>
        </authorList>
    </citation>
    <scope>NUCLEOTIDE SEQUENCE [LARGE SCALE GENOMIC DNA]</scope>
    <source>
        <strain evidence="4">TB100</strain>
    </source>
</reference>
<dbReference type="AlphaFoldDB" id="A0A147KGW2"/>
<keyword evidence="4" id="KW-1185">Reference proteome</keyword>
<evidence type="ECO:0000256" key="1">
    <source>
        <dbReference type="SAM" id="SignalP"/>
    </source>
</evidence>
<proteinExistence type="predicted"/>
<gene>
    <name evidence="3" type="ORF">AC529_12275</name>
</gene>
<feature type="chain" id="PRO_5007549853" description="DUF4333 domain-containing protein" evidence="1">
    <location>
        <begin position="33"/>
        <end position="110"/>
    </location>
</feature>
<evidence type="ECO:0000313" key="4">
    <source>
        <dbReference type="Proteomes" id="UP000074382"/>
    </source>
</evidence>
<dbReference type="Proteomes" id="UP000074382">
    <property type="component" value="Unassembled WGS sequence"/>
</dbReference>
<feature type="domain" description="DUF4333" evidence="2">
    <location>
        <begin position="20"/>
        <end position="95"/>
    </location>
</feature>
<evidence type="ECO:0000259" key="2">
    <source>
        <dbReference type="Pfam" id="PF14230"/>
    </source>
</evidence>
<dbReference type="InterPro" id="IPR025637">
    <property type="entry name" value="DUF4333"/>
</dbReference>
<dbReference type="PATRIC" id="fig|665004.4.peg.1167"/>
<dbReference type="EMBL" id="LGEM01000089">
    <property type="protein sequence ID" value="KUP96518.1"/>
    <property type="molecule type" value="Genomic_DNA"/>
</dbReference>
<dbReference type="RefSeq" id="WP_068754034.1">
    <property type="nucleotide sequence ID" value="NZ_KQ950180.1"/>
</dbReference>
<keyword evidence="1" id="KW-0732">Signal</keyword>
<organism evidence="3 4">
    <name type="scientific">Thermobifida cellulosilytica TB100</name>
    <dbReference type="NCBI Taxonomy" id="665004"/>
    <lineage>
        <taxon>Bacteria</taxon>
        <taxon>Bacillati</taxon>
        <taxon>Actinomycetota</taxon>
        <taxon>Actinomycetes</taxon>
        <taxon>Streptosporangiales</taxon>
        <taxon>Nocardiopsidaceae</taxon>
        <taxon>Thermobifida</taxon>
    </lineage>
</organism>
<dbReference type="Pfam" id="PF14230">
    <property type="entry name" value="DUF4333"/>
    <property type="match status" value="1"/>
</dbReference>
<dbReference type="PROSITE" id="PS51257">
    <property type="entry name" value="PROKAR_LIPOPROTEIN"/>
    <property type="match status" value="1"/>
</dbReference>